<evidence type="ECO:0000259" key="1">
    <source>
        <dbReference type="PROSITE" id="PS50943"/>
    </source>
</evidence>
<accession>A0A2K2EVX8</accession>
<dbReference type="AlphaFoldDB" id="A0A2K2EVX8"/>
<gene>
    <name evidence="2" type="ORF">CDQ84_18940</name>
</gene>
<reference evidence="2 3" key="1">
    <citation type="submission" date="2017-06" db="EMBL/GenBank/DDBJ databases">
        <title>Investigating the central metabolism of Clostridium thermosuccinogenes.</title>
        <authorList>
            <person name="Koendjbiharie J.G."/>
            <person name="van Kranenburg R."/>
        </authorList>
    </citation>
    <scope>NUCLEOTIDE SEQUENCE [LARGE SCALE GENOMIC DNA]</scope>
    <source>
        <strain evidence="2 3">DSM 5806</strain>
    </source>
</reference>
<dbReference type="OrthoDB" id="1726456at2"/>
<dbReference type="Pfam" id="PF13443">
    <property type="entry name" value="HTH_26"/>
    <property type="match status" value="1"/>
</dbReference>
<organism evidence="2 3">
    <name type="scientific">Clostridium thermosuccinogenes</name>
    <dbReference type="NCBI Taxonomy" id="84032"/>
    <lineage>
        <taxon>Bacteria</taxon>
        <taxon>Bacillati</taxon>
        <taxon>Bacillota</taxon>
        <taxon>Clostridia</taxon>
        <taxon>Eubacteriales</taxon>
        <taxon>Clostridiaceae</taxon>
        <taxon>Clostridium</taxon>
    </lineage>
</organism>
<dbReference type="InterPro" id="IPR010982">
    <property type="entry name" value="Lambda_DNA-bd_dom_sf"/>
</dbReference>
<dbReference type="SUPFAM" id="SSF47413">
    <property type="entry name" value="lambda repressor-like DNA-binding domains"/>
    <property type="match status" value="1"/>
</dbReference>
<proteinExistence type="predicted"/>
<dbReference type="GO" id="GO:0003677">
    <property type="term" value="F:DNA binding"/>
    <property type="evidence" value="ECO:0007669"/>
    <property type="project" value="InterPro"/>
</dbReference>
<sequence length="70" mass="8113">MIVKAIEKFMEENDIKQVSLCEKAGLTEHCISLALKGKRKLSIDEYVKICTALNVPYEYFFIKSRRKVNS</sequence>
<dbReference type="EMBL" id="NIOJ01000114">
    <property type="protein sequence ID" value="PNT91969.1"/>
    <property type="molecule type" value="Genomic_DNA"/>
</dbReference>
<dbReference type="PROSITE" id="PS50943">
    <property type="entry name" value="HTH_CROC1"/>
    <property type="match status" value="1"/>
</dbReference>
<feature type="domain" description="HTH cro/C1-type" evidence="1">
    <location>
        <begin position="6"/>
        <end position="60"/>
    </location>
</feature>
<dbReference type="Proteomes" id="UP000236151">
    <property type="component" value="Unassembled WGS sequence"/>
</dbReference>
<dbReference type="Gene3D" id="1.10.260.40">
    <property type="entry name" value="lambda repressor-like DNA-binding domains"/>
    <property type="match status" value="1"/>
</dbReference>
<dbReference type="KEGG" id="cthd:CDO33_08710"/>
<dbReference type="InterPro" id="IPR001387">
    <property type="entry name" value="Cro/C1-type_HTH"/>
</dbReference>
<comment type="caution">
    <text evidence="2">The sequence shown here is derived from an EMBL/GenBank/DDBJ whole genome shotgun (WGS) entry which is preliminary data.</text>
</comment>
<dbReference type="SMART" id="SM00530">
    <property type="entry name" value="HTH_XRE"/>
    <property type="match status" value="1"/>
</dbReference>
<keyword evidence="3" id="KW-1185">Reference proteome</keyword>
<evidence type="ECO:0000313" key="3">
    <source>
        <dbReference type="Proteomes" id="UP000236151"/>
    </source>
</evidence>
<protein>
    <recommendedName>
        <fullName evidence="1">HTH cro/C1-type domain-containing protein</fullName>
    </recommendedName>
</protein>
<evidence type="ECO:0000313" key="2">
    <source>
        <dbReference type="EMBL" id="PNT91969.1"/>
    </source>
</evidence>
<dbReference type="RefSeq" id="WP_103083284.1">
    <property type="nucleotide sequence ID" value="NZ_CP021850.1"/>
</dbReference>
<dbReference type="CDD" id="cd00093">
    <property type="entry name" value="HTH_XRE"/>
    <property type="match status" value="1"/>
</dbReference>
<name>A0A2K2EVX8_9CLOT</name>